<gene>
    <name evidence="1" type="ORF">MtrunA17_Chr4g0062721</name>
</gene>
<reference evidence="1" key="1">
    <citation type="journal article" date="2018" name="Nat. Plants">
        <title>Whole-genome landscape of Medicago truncatula symbiotic genes.</title>
        <authorList>
            <person name="Pecrix Y."/>
            <person name="Gamas P."/>
            <person name="Carrere S."/>
        </authorList>
    </citation>
    <scope>NUCLEOTIDE SEQUENCE</scope>
    <source>
        <tissue evidence="1">Leaves</tissue>
    </source>
</reference>
<evidence type="ECO:0000313" key="1">
    <source>
        <dbReference type="EMBL" id="RHN63846.1"/>
    </source>
</evidence>
<dbReference type="AlphaFoldDB" id="A0A396IE35"/>
<dbReference type="EMBL" id="PSQE01000004">
    <property type="protein sequence ID" value="RHN63846.1"/>
    <property type="molecule type" value="Genomic_DNA"/>
</dbReference>
<comment type="caution">
    <text evidence="1">The sequence shown here is derived from an EMBL/GenBank/DDBJ whole genome shotgun (WGS) entry which is preliminary data.</text>
</comment>
<sequence length="63" mass="7091">MHPSKNNKNEVAKKPRLKIVKLLLAKQKKGGKFWKKYCVSRTAVMPSVVRKVGIMCVSGLCYA</sequence>
<dbReference type="Gramene" id="rna26600">
    <property type="protein sequence ID" value="RHN63846.1"/>
    <property type="gene ID" value="gene26600"/>
</dbReference>
<accession>A0A396IE35</accession>
<name>A0A396IE35_MEDTR</name>
<dbReference type="Proteomes" id="UP000265566">
    <property type="component" value="Chromosome 4"/>
</dbReference>
<proteinExistence type="predicted"/>
<organism evidence="1">
    <name type="scientific">Medicago truncatula</name>
    <name type="common">Barrel medic</name>
    <name type="synonym">Medicago tribuloides</name>
    <dbReference type="NCBI Taxonomy" id="3880"/>
    <lineage>
        <taxon>Eukaryota</taxon>
        <taxon>Viridiplantae</taxon>
        <taxon>Streptophyta</taxon>
        <taxon>Embryophyta</taxon>
        <taxon>Tracheophyta</taxon>
        <taxon>Spermatophyta</taxon>
        <taxon>Magnoliopsida</taxon>
        <taxon>eudicotyledons</taxon>
        <taxon>Gunneridae</taxon>
        <taxon>Pentapetalae</taxon>
        <taxon>rosids</taxon>
        <taxon>fabids</taxon>
        <taxon>Fabales</taxon>
        <taxon>Fabaceae</taxon>
        <taxon>Papilionoideae</taxon>
        <taxon>50 kb inversion clade</taxon>
        <taxon>NPAAA clade</taxon>
        <taxon>Hologalegina</taxon>
        <taxon>IRL clade</taxon>
        <taxon>Trifolieae</taxon>
        <taxon>Medicago</taxon>
    </lineage>
</organism>
<protein>
    <submittedName>
        <fullName evidence="1">Uncharacterized protein</fullName>
    </submittedName>
</protein>